<dbReference type="AlphaFoldDB" id="A0A6C0B7P7"/>
<sequence length="253" mass="29601">MFDVVIPLGPNDVKHFGKQLEHTRKYVIGYRRIYIVAFDPDAVNGGNSVNGDDSIIVVPESVFPFSKNTVSVYHGANSRNGWYFQQLLKMYAWAYLDGLLDRYLVVDADTFFVNPTRFETSDGKCLYNFAREYHVPYFKHMARMSPIFTRTYELSGICHHMLFETGVVKEIIGLVEAINKGKRFWEVFLECVDVGLRHGIGSGASEYELYFHYIMKTRLDDIEIRELVWNNVAEWTPDKWIEHDYVAWHHYDQ</sequence>
<name>A0A6C0B7P7_9ZZZZ</name>
<organism evidence="1">
    <name type="scientific">viral metagenome</name>
    <dbReference type="NCBI Taxonomy" id="1070528"/>
    <lineage>
        <taxon>unclassified sequences</taxon>
        <taxon>metagenomes</taxon>
        <taxon>organismal metagenomes</taxon>
    </lineage>
</organism>
<evidence type="ECO:0000313" key="1">
    <source>
        <dbReference type="EMBL" id="QHS87579.1"/>
    </source>
</evidence>
<dbReference type="EMBL" id="MN739083">
    <property type="protein sequence ID" value="QHS87579.1"/>
    <property type="molecule type" value="Genomic_DNA"/>
</dbReference>
<dbReference type="InterPro" id="IPR045499">
    <property type="entry name" value="DUF6492"/>
</dbReference>
<protein>
    <recommendedName>
        <fullName evidence="2">Nucleotide-diphospho-sugar transferase domain-containing protein</fullName>
    </recommendedName>
</protein>
<evidence type="ECO:0008006" key="2">
    <source>
        <dbReference type="Google" id="ProtNLM"/>
    </source>
</evidence>
<accession>A0A6C0B7P7</accession>
<dbReference type="Pfam" id="PF20102">
    <property type="entry name" value="DUF6492"/>
    <property type="match status" value="1"/>
</dbReference>
<reference evidence="1" key="1">
    <citation type="journal article" date="2020" name="Nature">
        <title>Giant virus diversity and host interactions through global metagenomics.</title>
        <authorList>
            <person name="Schulz F."/>
            <person name="Roux S."/>
            <person name="Paez-Espino D."/>
            <person name="Jungbluth S."/>
            <person name="Walsh D.A."/>
            <person name="Denef V.J."/>
            <person name="McMahon K.D."/>
            <person name="Konstantinidis K.T."/>
            <person name="Eloe-Fadrosh E.A."/>
            <person name="Kyrpides N.C."/>
            <person name="Woyke T."/>
        </authorList>
    </citation>
    <scope>NUCLEOTIDE SEQUENCE</scope>
    <source>
        <strain evidence="1">GVMAG-M-3300010157-4</strain>
    </source>
</reference>
<proteinExistence type="predicted"/>